<dbReference type="PANTHER" id="PTHR13382">
    <property type="entry name" value="MITOCHONDRIAL ATP SYNTHASE COUPLING FACTOR B"/>
    <property type="match status" value="1"/>
</dbReference>
<sequence>LNAILKISRHLKVVRLDECWICTTEENLFTLANNCPKLRVLSVRRCKYVTDDAIRKLCECCNELQELDVSSCYKISDKGLSNLILCKNLRELRVSSCYGVTDRSIKKLIRHCSKLVELDVGGCPRITDSGLQTLLEKPCGQLLRIKSCENVTNDMIWKLVMAGITVNNMF</sequence>
<dbReference type="OrthoDB" id="10257471at2759"/>
<keyword evidence="4" id="KW-1185">Reference proteome</keyword>
<evidence type="ECO:0000313" key="4">
    <source>
        <dbReference type="Proteomes" id="UP001152795"/>
    </source>
</evidence>
<dbReference type="GO" id="GO:0005737">
    <property type="term" value="C:cytoplasm"/>
    <property type="evidence" value="ECO:0007669"/>
    <property type="project" value="TreeGrafter"/>
</dbReference>
<accession>A0A6S7H7F7</accession>
<dbReference type="InterPro" id="IPR032675">
    <property type="entry name" value="LRR_dom_sf"/>
</dbReference>
<reference evidence="3" key="1">
    <citation type="submission" date="2020-04" db="EMBL/GenBank/DDBJ databases">
        <authorList>
            <person name="Alioto T."/>
            <person name="Alioto T."/>
            <person name="Gomez Garrido J."/>
        </authorList>
    </citation>
    <scope>NUCLEOTIDE SEQUENCE</scope>
    <source>
        <strain evidence="3">A484AB</strain>
    </source>
</reference>
<dbReference type="InterPro" id="IPR006553">
    <property type="entry name" value="Leu-rich_rpt_Cys-con_subtyp"/>
</dbReference>
<feature type="non-terminal residue" evidence="3">
    <location>
        <position position="170"/>
    </location>
</feature>
<organism evidence="3 4">
    <name type="scientific">Paramuricea clavata</name>
    <name type="common">Red gorgonian</name>
    <name type="synonym">Violescent sea-whip</name>
    <dbReference type="NCBI Taxonomy" id="317549"/>
    <lineage>
        <taxon>Eukaryota</taxon>
        <taxon>Metazoa</taxon>
        <taxon>Cnidaria</taxon>
        <taxon>Anthozoa</taxon>
        <taxon>Octocorallia</taxon>
        <taxon>Malacalcyonacea</taxon>
        <taxon>Plexauridae</taxon>
        <taxon>Paramuricea</taxon>
    </lineage>
</organism>
<dbReference type="InterPro" id="IPR050648">
    <property type="entry name" value="F-box_LRR-repeat"/>
</dbReference>
<protein>
    <submittedName>
        <fullName evidence="3">F-box LRR-repeat 20-like</fullName>
    </submittedName>
</protein>
<feature type="domain" description="F-box/LRR-repeat protein 15-like leucin rich repeat" evidence="2">
    <location>
        <begin position="9"/>
        <end position="168"/>
    </location>
</feature>
<gene>
    <name evidence="3" type="ORF">PACLA_8A044582</name>
</gene>
<dbReference type="SMART" id="SM00367">
    <property type="entry name" value="LRR_CC"/>
    <property type="match status" value="4"/>
</dbReference>
<name>A0A6S7H7F7_PARCT</name>
<dbReference type="Pfam" id="PF25372">
    <property type="entry name" value="DUF7885"/>
    <property type="match status" value="1"/>
</dbReference>
<dbReference type="SUPFAM" id="SSF52047">
    <property type="entry name" value="RNI-like"/>
    <property type="match status" value="1"/>
</dbReference>
<evidence type="ECO:0000259" key="2">
    <source>
        <dbReference type="Pfam" id="PF25372"/>
    </source>
</evidence>
<dbReference type="AlphaFoldDB" id="A0A6S7H7F7"/>
<dbReference type="Proteomes" id="UP001152795">
    <property type="component" value="Unassembled WGS sequence"/>
</dbReference>
<proteinExistence type="predicted"/>
<dbReference type="EMBL" id="CACRXK020003894">
    <property type="protein sequence ID" value="CAB4000684.1"/>
    <property type="molecule type" value="Genomic_DNA"/>
</dbReference>
<evidence type="ECO:0000256" key="1">
    <source>
        <dbReference type="ARBA" id="ARBA00022786"/>
    </source>
</evidence>
<comment type="caution">
    <text evidence="3">The sequence shown here is derived from an EMBL/GenBank/DDBJ whole genome shotgun (WGS) entry which is preliminary data.</text>
</comment>
<dbReference type="Gene3D" id="3.80.10.10">
    <property type="entry name" value="Ribonuclease Inhibitor"/>
    <property type="match status" value="1"/>
</dbReference>
<keyword evidence="1" id="KW-0833">Ubl conjugation pathway</keyword>
<dbReference type="InterPro" id="IPR057207">
    <property type="entry name" value="FBXL15_LRR"/>
</dbReference>
<evidence type="ECO:0000313" key="3">
    <source>
        <dbReference type="EMBL" id="CAB4000684.1"/>
    </source>
</evidence>